<comment type="caution">
    <text evidence="2">The sequence shown here is derived from an EMBL/GenBank/DDBJ whole genome shotgun (WGS) entry which is preliminary data.</text>
</comment>
<dbReference type="AlphaFoldDB" id="A0AAN9MMI1"/>
<name>A0AAN9MMI1_PHACN</name>
<dbReference type="EMBL" id="JAYMYR010000006">
    <property type="protein sequence ID" value="KAK7356636.1"/>
    <property type="molecule type" value="Genomic_DNA"/>
</dbReference>
<evidence type="ECO:0000313" key="2">
    <source>
        <dbReference type="EMBL" id="KAK7356636.1"/>
    </source>
</evidence>
<feature type="chain" id="PRO_5042913159" description="Secreted protein" evidence="1">
    <location>
        <begin position="33"/>
        <end position="101"/>
    </location>
</feature>
<protein>
    <recommendedName>
        <fullName evidence="4">Secreted protein</fullName>
    </recommendedName>
</protein>
<sequence length="101" mass="10909">MVRAGLHCSLSMSRQILPLLLMLGWNPLVLNATRKYSELDELHVSSEVGDLLAEVVVAITGRESGSEECEPGGNGYVSFLEGEAEGFAVDKDENFVVVVVD</sequence>
<feature type="signal peptide" evidence="1">
    <location>
        <begin position="1"/>
        <end position="32"/>
    </location>
</feature>
<accession>A0AAN9MMI1</accession>
<evidence type="ECO:0000256" key="1">
    <source>
        <dbReference type="SAM" id="SignalP"/>
    </source>
</evidence>
<organism evidence="2 3">
    <name type="scientific">Phaseolus coccineus</name>
    <name type="common">Scarlet runner bean</name>
    <name type="synonym">Phaseolus multiflorus</name>
    <dbReference type="NCBI Taxonomy" id="3886"/>
    <lineage>
        <taxon>Eukaryota</taxon>
        <taxon>Viridiplantae</taxon>
        <taxon>Streptophyta</taxon>
        <taxon>Embryophyta</taxon>
        <taxon>Tracheophyta</taxon>
        <taxon>Spermatophyta</taxon>
        <taxon>Magnoliopsida</taxon>
        <taxon>eudicotyledons</taxon>
        <taxon>Gunneridae</taxon>
        <taxon>Pentapetalae</taxon>
        <taxon>rosids</taxon>
        <taxon>fabids</taxon>
        <taxon>Fabales</taxon>
        <taxon>Fabaceae</taxon>
        <taxon>Papilionoideae</taxon>
        <taxon>50 kb inversion clade</taxon>
        <taxon>NPAAA clade</taxon>
        <taxon>indigoferoid/millettioid clade</taxon>
        <taxon>Phaseoleae</taxon>
        <taxon>Phaseolus</taxon>
    </lineage>
</organism>
<gene>
    <name evidence="2" type="ORF">VNO80_15911</name>
</gene>
<evidence type="ECO:0008006" key="4">
    <source>
        <dbReference type="Google" id="ProtNLM"/>
    </source>
</evidence>
<proteinExistence type="predicted"/>
<dbReference type="Proteomes" id="UP001374584">
    <property type="component" value="Unassembled WGS sequence"/>
</dbReference>
<evidence type="ECO:0000313" key="3">
    <source>
        <dbReference type="Proteomes" id="UP001374584"/>
    </source>
</evidence>
<keyword evidence="1" id="KW-0732">Signal</keyword>
<reference evidence="2 3" key="1">
    <citation type="submission" date="2024-01" db="EMBL/GenBank/DDBJ databases">
        <title>The genomes of 5 underutilized Papilionoideae crops provide insights into root nodulation and disease resistanc.</title>
        <authorList>
            <person name="Jiang F."/>
        </authorList>
    </citation>
    <scope>NUCLEOTIDE SEQUENCE [LARGE SCALE GENOMIC DNA]</scope>
    <source>
        <strain evidence="2">JINMINGXINNONG_FW02</strain>
        <tissue evidence="2">Leaves</tissue>
    </source>
</reference>
<keyword evidence="3" id="KW-1185">Reference proteome</keyword>